<protein>
    <submittedName>
        <fullName evidence="1">Uncharacterized protein</fullName>
    </submittedName>
</protein>
<comment type="caution">
    <text evidence="1">The sequence shown here is derived from an EMBL/GenBank/DDBJ whole genome shotgun (WGS) entry which is preliminary data.</text>
</comment>
<organism evidence="1 2">
    <name type="scientific">Paenibacillus aceti</name>
    <dbReference type="NCBI Taxonomy" id="1820010"/>
    <lineage>
        <taxon>Bacteria</taxon>
        <taxon>Bacillati</taxon>
        <taxon>Bacillota</taxon>
        <taxon>Bacilli</taxon>
        <taxon>Bacillales</taxon>
        <taxon>Paenibacillaceae</taxon>
        <taxon>Paenibacillus</taxon>
    </lineage>
</organism>
<evidence type="ECO:0000313" key="1">
    <source>
        <dbReference type="EMBL" id="GGF86649.1"/>
    </source>
</evidence>
<sequence>MNGYVKLPVPFLYQVDSCYQFVICTKMIFEPQSLQTTLRGKLYSYESEDLRELGTAEVVIDGKENIVMQLDENGNYID</sequence>
<keyword evidence="2" id="KW-1185">Reference proteome</keyword>
<gene>
    <name evidence="1" type="ORF">GCM10010913_05200</name>
</gene>
<reference evidence="2" key="1">
    <citation type="journal article" date="2019" name="Int. J. Syst. Evol. Microbiol.">
        <title>The Global Catalogue of Microorganisms (GCM) 10K type strain sequencing project: providing services to taxonomists for standard genome sequencing and annotation.</title>
        <authorList>
            <consortium name="The Broad Institute Genomics Platform"/>
            <consortium name="The Broad Institute Genome Sequencing Center for Infectious Disease"/>
            <person name="Wu L."/>
            <person name="Ma J."/>
        </authorList>
    </citation>
    <scope>NUCLEOTIDE SEQUENCE [LARGE SCALE GENOMIC DNA]</scope>
    <source>
        <strain evidence="2">CGMCC 1.15420</strain>
    </source>
</reference>
<proteinExistence type="predicted"/>
<evidence type="ECO:0000313" key="2">
    <source>
        <dbReference type="Proteomes" id="UP000608420"/>
    </source>
</evidence>
<name>A0ABQ1VPT1_9BACL</name>
<dbReference type="RefSeq" id="WP_120462551.1">
    <property type="nucleotide sequence ID" value="NZ_BMIW01000003.1"/>
</dbReference>
<dbReference type="Proteomes" id="UP000608420">
    <property type="component" value="Unassembled WGS sequence"/>
</dbReference>
<dbReference type="EMBL" id="BMIW01000003">
    <property type="protein sequence ID" value="GGF86649.1"/>
    <property type="molecule type" value="Genomic_DNA"/>
</dbReference>
<accession>A0ABQ1VPT1</accession>